<gene>
    <name evidence="1" type="ORF">CK510_01555</name>
</gene>
<dbReference type="OrthoDB" id="486226at2"/>
<comment type="caution">
    <text evidence="1">The sequence shown here is derived from an EMBL/GenBank/DDBJ whole genome shotgun (WGS) entry which is preliminary data.</text>
</comment>
<protein>
    <submittedName>
        <fullName evidence="1">Uncharacterized protein</fullName>
    </submittedName>
</protein>
<proteinExistence type="predicted"/>
<reference evidence="1 2" key="1">
    <citation type="submission" date="2017-08" db="EMBL/GenBank/DDBJ databases">
        <title>Draft genome sequence of filamentous cyanobacterium Calothrix elsteri CCALA 953.</title>
        <authorList>
            <person name="Gagunashvili A.N."/>
            <person name="Elster J."/>
            <person name="Andresson O.S."/>
        </authorList>
    </citation>
    <scope>NUCLEOTIDE SEQUENCE [LARGE SCALE GENOMIC DNA]</scope>
    <source>
        <strain evidence="1 2">CCALA 953</strain>
    </source>
</reference>
<sequence>MLNVPTSVITYVINLMLEHRSLAYLLVKKDGCLLSWGGKLANYGVKNLKKGEDIGQQIFFLEGLLPLDNSPLFLACLKTGDGICADIHLFPSSEGDWVLFLDATVDEMQLSLIQQQANEFVLEHEKVTRILNQ</sequence>
<organism evidence="1 2">
    <name type="scientific">Brunnivagina elsteri CCALA 953</name>
    <dbReference type="NCBI Taxonomy" id="987040"/>
    <lineage>
        <taxon>Bacteria</taxon>
        <taxon>Bacillati</taxon>
        <taxon>Cyanobacteriota</taxon>
        <taxon>Cyanophyceae</taxon>
        <taxon>Nostocales</taxon>
        <taxon>Calotrichaceae</taxon>
        <taxon>Brunnivagina</taxon>
    </lineage>
</organism>
<evidence type="ECO:0000313" key="1">
    <source>
        <dbReference type="EMBL" id="PAX60461.1"/>
    </source>
</evidence>
<dbReference type="Proteomes" id="UP000218238">
    <property type="component" value="Unassembled WGS sequence"/>
</dbReference>
<dbReference type="AlphaFoldDB" id="A0A2A2TPM4"/>
<evidence type="ECO:0000313" key="2">
    <source>
        <dbReference type="Proteomes" id="UP000218238"/>
    </source>
</evidence>
<name>A0A2A2TPM4_9CYAN</name>
<dbReference type="RefSeq" id="WP_095720006.1">
    <property type="nucleotide sequence ID" value="NZ_NTFS01000009.1"/>
</dbReference>
<dbReference type="EMBL" id="NTFS01000009">
    <property type="protein sequence ID" value="PAX60461.1"/>
    <property type="molecule type" value="Genomic_DNA"/>
</dbReference>
<accession>A0A2A2TPM4</accession>
<keyword evidence="2" id="KW-1185">Reference proteome</keyword>